<feature type="signal peptide" evidence="1">
    <location>
        <begin position="1"/>
        <end position="19"/>
    </location>
</feature>
<gene>
    <name evidence="2" type="ORF">HDF25_000255</name>
</gene>
<evidence type="ECO:0000313" key="2">
    <source>
        <dbReference type="EMBL" id="MBB6498131.1"/>
    </source>
</evidence>
<keyword evidence="1" id="KW-0732">Signal</keyword>
<dbReference type="RefSeq" id="WP_184621965.1">
    <property type="nucleotide sequence ID" value="NZ_JACHCC010000001.1"/>
</dbReference>
<evidence type="ECO:0000256" key="1">
    <source>
        <dbReference type="SAM" id="SignalP"/>
    </source>
</evidence>
<evidence type="ECO:0000313" key="3">
    <source>
        <dbReference type="Proteomes" id="UP000521017"/>
    </source>
</evidence>
<organism evidence="2 3">
    <name type="scientific">Pedobacter cryoconitis</name>
    <dbReference type="NCBI Taxonomy" id="188932"/>
    <lineage>
        <taxon>Bacteria</taxon>
        <taxon>Pseudomonadati</taxon>
        <taxon>Bacteroidota</taxon>
        <taxon>Sphingobacteriia</taxon>
        <taxon>Sphingobacteriales</taxon>
        <taxon>Sphingobacteriaceae</taxon>
        <taxon>Pedobacter</taxon>
    </lineage>
</organism>
<dbReference type="Proteomes" id="UP000521017">
    <property type="component" value="Unassembled WGS sequence"/>
</dbReference>
<sequence>MKIIPTICASFLLCFSASAQDAPFEKIAPVSPQAASLGKFLEIPVGNYTGIPRTDIPVFTIQSKEISVPISLDYHGGGIKVSEVASNVGLGWALSAGGSIIQQTRGLPDQGAGGFLENYAVVRDFSTFSGLKIQEVAEQVVTQGSLDTEPDIFFYNFNGKSGKLFFDTDGHTVHTIPRSKIIATYKPGAASSWEIIAEDGFKYVFASEEVSENVTIGIPSSNRSSSWYLTEIISPNSTDTVKFNYRSESFSSTSINSGVAYVGPINTEAGKCPGPSKSTTRNYTSTKGKALDFITFSAGKVKFIPEGKERSDLPGAFAISSIVVYDNKDVLIRKIDLSYSYGINQTTKRLFLDQVKFVDLSDTGNHMIYGFEYDSKNNLPAYDSYSQDHWGYFNAANNLTTGFVPTTQLTNYNNETYTYPGADRNPSSGAISGTLIKVKLPTGGTQEFQYEANTISGRIINTVPIKYIGGANIHGELDENNAPKLEYKLSFSLKDDNRKAEITFKNGPVKGQGTPGPLGTITGPDNYKLTMSYAETSKVVTLGKKGQYTFTVNFNSWPEYVDKFKFNILYLATPEDFLKDTVFKNEVVGGLRISRIQIKDPVTQSVFVKKYLYSDFIKPDLSSGALVSSPKYAMEVDLGPLYECQMTRISSYSNLPLSTTGGAFVGYKHVIELIGENGENGKNEYFYTSPSGTPDKVVPRPYAVTSREHHRGKLTEELNYKFENNKFVLIKRIQNDYADIGQQTFPAIKFVGQVPAFLNNVIFSGGIKGAYVFYDTETDYYNLVGQTTRLYNGTDLPVTTTQSYTYNDNNQIIKEVSNDSRNNLNTQISSYPPDMVAKGIETPYKEMVNRNMLNTVIEKENQLNDISLKKNITVYAKGISDDNQLILPSEIQTKFKDELPETRWRYNHYDKNGSPVSVSKEKGVKINYLWSYNGQYPIAEIKGADYTTIENKLGAKKIADFSERINPDINDVRAFLAPLFTDFPNLEIVFYSYKPLVGMLSQTDAKGQTTYYEYDGFQRLKNVKDQQGNIIKNTTYRYKD</sequence>
<reference evidence="2 3" key="1">
    <citation type="submission" date="2020-08" db="EMBL/GenBank/DDBJ databases">
        <title>Genomic Encyclopedia of Type Strains, Phase IV (KMG-V): Genome sequencing to study the core and pangenomes of soil and plant-associated prokaryotes.</title>
        <authorList>
            <person name="Whitman W."/>
        </authorList>
    </citation>
    <scope>NUCLEOTIDE SEQUENCE [LARGE SCALE GENOMIC DNA]</scope>
    <source>
        <strain evidence="2 3">M2T3</strain>
    </source>
</reference>
<dbReference type="Gene3D" id="2.180.10.10">
    <property type="entry name" value="RHS repeat-associated core"/>
    <property type="match status" value="1"/>
</dbReference>
<comment type="caution">
    <text evidence="2">The sequence shown here is derived from an EMBL/GenBank/DDBJ whole genome shotgun (WGS) entry which is preliminary data.</text>
</comment>
<accession>A0A7X0J1V8</accession>
<dbReference type="EMBL" id="JACHCC010000001">
    <property type="protein sequence ID" value="MBB6498131.1"/>
    <property type="molecule type" value="Genomic_DNA"/>
</dbReference>
<feature type="chain" id="PRO_5030693487" evidence="1">
    <location>
        <begin position="20"/>
        <end position="1040"/>
    </location>
</feature>
<proteinExistence type="predicted"/>
<dbReference type="AlphaFoldDB" id="A0A7X0J1V8"/>
<name>A0A7X0J1V8_9SPHI</name>
<protein>
    <submittedName>
        <fullName evidence="2">YD repeat-containing protein</fullName>
    </submittedName>
</protein>